<proteinExistence type="predicted"/>
<dbReference type="AlphaFoldDB" id="A0A090JZ74"/>
<sequence length="296" mass="34567">MKPFKEHIQDQPSFDWLFREFHCSVKESEFTCSWHYHSEYELVLYLDPEEEFQGNYFAGDSIGEINHNTLLLYGPGLPHMVAGRSIKSERLNNHHTVIVWFAHHWVERLQAVLPEARNIKRLLDNSAYGLSFSLDLAKKISRLLSEIKGLDRHYQAIKIIEVLICLSDDIAAKKLSTTPYRIKQVSEDSEVNQRIERASRYIENHHGDGIKIADLCKKLHMSESSAYRMFEKHYGMSFSDHLKQYRIGKSCELLASTNLPVALVAEKTGFKNISNFNRQFKELKNMTPTEFRRRFN</sequence>
<dbReference type="InterPro" id="IPR009057">
    <property type="entry name" value="Homeodomain-like_sf"/>
</dbReference>
<protein>
    <submittedName>
        <fullName evidence="5">Transcriptional regulator, AraC family</fullName>
    </submittedName>
</protein>
<reference evidence="6" key="1">
    <citation type="submission" date="2014-09" db="EMBL/GenBank/DDBJ databases">
        <authorList>
            <person name="Hjerde E."/>
        </authorList>
    </citation>
    <scope>NUCLEOTIDE SEQUENCE [LARGE SCALE GENOMIC DNA]</scope>
    <source>
        <strain evidence="6">06/09/139</strain>
    </source>
</reference>
<dbReference type="PROSITE" id="PS01124">
    <property type="entry name" value="HTH_ARAC_FAMILY_2"/>
    <property type="match status" value="1"/>
</dbReference>
<dbReference type="GO" id="GO:0043565">
    <property type="term" value="F:sequence-specific DNA binding"/>
    <property type="evidence" value="ECO:0007669"/>
    <property type="project" value="InterPro"/>
</dbReference>
<name>A0A090JZ74_9GAMM</name>
<dbReference type="PATRIC" id="fig|80852.17.peg.2850"/>
<evidence type="ECO:0000256" key="1">
    <source>
        <dbReference type="ARBA" id="ARBA00023015"/>
    </source>
</evidence>
<gene>
    <name evidence="5" type="ORF">AWOD_II_0106</name>
</gene>
<organism evidence="5 6">
    <name type="scientific">Aliivibrio wodanis</name>
    <dbReference type="NCBI Taxonomy" id="80852"/>
    <lineage>
        <taxon>Bacteria</taxon>
        <taxon>Pseudomonadati</taxon>
        <taxon>Pseudomonadota</taxon>
        <taxon>Gammaproteobacteria</taxon>
        <taxon>Vibrionales</taxon>
        <taxon>Vibrionaceae</taxon>
        <taxon>Aliivibrio</taxon>
    </lineage>
</organism>
<dbReference type="KEGG" id="awd:AWOD_II_0106"/>
<dbReference type="Gene3D" id="1.10.10.60">
    <property type="entry name" value="Homeodomain-like"/>
    <property type="match status" value="2"/>
</dbReference>
<feature type="domain" description="HTH araC/xylS-type" evidence="4">
    <location>
        <begin position="196"/>
        <end position="294"/>
    </location>
</feature>
<dbReference type="SUPFAM" id="SSF46689">
    <property type="entry name" value="Homeodomain-like"/>
    <property type="match status" value="2"/>
</dbReference>
<dbReference type="PANTHER" id="PTHR43280">
    <property type="entry name" value="ARAC-FAMILY TRANSCRIPTIONAL REGULATOR"/>
    <property type="match status" value="1"/>
</dbReference>
<dbReference type="OrthoDB" id="9816011at2"/>
<keyword evidence="2" id="KW-0238">DNA-binding</keyword>
<evidence type="ECO:0000256" key="2">
    <source>
        <dbReference type="ARBA" id="ARBA00023125"/>
    </source>
</evidence>
<dbReference type="HOGENOM" id="CLU_000445_88_3_6"/>
<dbReference type="Proteomes" id="UP000032427">
    <property type="component" value="Chromosome 2"/>
</dbReference>
<evidence type="ECO:0000256" key="3">
    <source>
        <dbReference type="ARBA" id="ARBA00023163"/>
    </source>
</evidence>
<dbReference type="InterPro" id="IPR018060">
    <property type="entry name" value="HTH_AraC"/>
</dbReference>
<evidence type="ECO:0000313" key="5">
    <source>
        <dbReference type="EMBL" id="CED56763.1"/>
    </source>
</evidence>
<dbReference type="SMART" id="SM00342">
    <property type="entry name" value="HTH_ARAC"/>
    <property type="match status" value="1"/>
</dbReference>
<evidence type="ECO:0000259" key="4">
    <source>
        <dbReference type="PROSITE" id="PS01124"/>
    </source>
</evidence>
<dbReference type="PANTHER" id="PTHR43280:SF27">
    <property type="entry name" value="TRANSCRIPTIONAL REGULATOR MTLR"/>
    <property type="match status" value="1"/>
</dbReference>
<dbReference type="EMBL" id="LN554847">
    <property type="protein sequence ID" value="CED56763.1"/>
    <property type="molecule type" value="Genomic_DNA"/>
</dbReference>
<keyword evidence="3" id="KW-0804">Transcription</keyword>
<accession>A0A090JZ74</accession>
<dbReference type="STRING" id="80852.AWOD_II_0106"/>
<dbReference type="GeneID" id="28542353"/>
<dbReference type="GO" id="GO:0003700">
    <property type="term" value="F:DNA-binding transcription factor activity"/>
    <property type="evidence" value="ECO:0007669"/>
    <property type="project" value="InterPro"/>
</dbReference>
<dbReference type="Pfam" id="PF12833">
    <property type="entry name" value="HTH_18"/>
    <property type="match status" value="1"/>
</dbReference>
<evidence type="ECO:0000313" key="6">
    <source>
        <dbReference type="Proteomes" id="UP000032427"/>
    </source>
</evidence>
<keyword evidence="6" id="KW-1185">Reference proteome</keyword>
<keyword evidence="1" id="KW-0805">Transcription regulation</keyword>